<sequence length="136" mass="15355">MRRIAMVTLAAGVLITTFSLTTTPADAAVGFWRTVGLSGVDAFGFYDTQAAKVTLTFDLKDTKKDGYSAALRFTFTGTKKQKDDVRVVALTGDRLQDKWQTVTSTRLKHMYVQECRGTWKKSKFTIKKCGAWRRHY</sequence>
<evidence type="ECO:0000313" key="2">
    <source>
        <dbReference type="EMBL" id="GAA0315947.1"/>
    </source>
</evidence>
<dbReference type="EMBL" id="BAAABM010000003">
    <property type="protein sequence ID" value="GAA0315947.1"/>
    <property type="molecule type" value="Genomic_DNA"/>
</dbReference>
<name>A0ABN0VSY3_9ACTN</name>
<comment type="caution">
    <text evidence="2">The sequence shown here is derived from an EMBL/GenBank/DDBJ whole genome shotgun (WGS) entry which is preliminary data.</text>
</comment>
<organism evidence="2 3">
    <name type="scientific">Actinoallomurus spadix</name>
    <dbReference type="NCBI Taxonomy" id="79912"/>
    <lineage>
        <taxon>Bacteria</taxon>
        <taxon>Bacillati</taxon>
        <taxon>Actinomycetota</taxon>
        <taxon>Actinomycetes</taxon>
        <taxon>Streptosporangiales</taxon>
        <taxon>Thermomonosporaceae</taxon>
        <taxon>Actinoallomurus</taxon>
    </lineage>
</organism>
<accession>A0ABN0VSY3</accession>
<feature type="chain" id="PRO_5045749115" evidence="1">
    <location>
        <begin position="28"/>
        <end position="136"/>
    </location>
</feature>
<dbReference type="RefSeq" id="WP_252808352.1">
    <property type="nucleotide sequence ID" value="NZ_BAAABM010000003.1"/>
</dbReference>
<feature type="signal peptide" evidence="1">
    <location>
        <begin position="1"/>
        <end position="27"/>
    </location>
</feature>
<evidence type="ECO:0000313" key="3">
    <source>
        <dbReference type="Proteomes" id="UP001501822"/>
    </source>
</evidence>
<reference evidence="2 3" key="1">
    <citation type="journal article" date="2019" name="Int. J. Syst. Evol. Microbiol.">
        <title>The Global Catalogue of Microorganisms (GCM) 10K type strain sequencing project: providing services to taxonomists for standard genome sequencing and annotation.</title>
        <authorList>
            <consortium name="The Broad Institute Genomics Platform"/>
            <consortium name="The Broad Institute Genome Sequencing Center for Infectious Disease"/>
            <person name="Wu L."/>
            <person name="Ma J."/>
        </authorList>
    </citation>
    <scope>NUCLEOTIDE SEQUENCE [LARGE SCALE GENOMIC DNA]</scope>
    <source>
        <strain evidence="2 3">JCM 3146</strain>
    </source>
</reference>
<dbReference type="Proteomes" id="UP001501822">
    <property type="component" value="Unassembled WGS sequence"/>
</dbReference>
<proteinExistence type="predicted"/>
<gene>
    <name evidence="2" type="ORF">GCM10010151_02440</name>
</gene>
<keyword evidence="1" id="KW-0732">Signal</keyword>
<evidence type="ECO:0000256" key="1">
    <source>
        <dbReference type="SAM" id="SignalP"/>
    </source>
</evidence>
<protein>
    <submittedName>
        <fullName evidence="2">Uncharacterized protein</fullName>
    </submittedName>
</protein>
<keyword evidence="3" id="KW-1185">Reference proteome</keyword>